<evidence type="ECO:0000256" key="11">
    <source>
        <dbReference type="ARBA" id="ARBA00036887"/>
    </source>
</evidence>
<gene>
    <name evidence="14" type="primary">slc43a1a</name>
</gene>
<dbReference type="InterPro" id="IPR036259">
    <property type="entry name" value="MFS_trans_sf"/>
</dbReference>
<evidence type="ECO:0000256" key="10">
    <source>
        <dbReference type="ARBA" id="ARBA00036777"/>
    </source>
</evidence>
<keyword evidence="4 13" id="KW-0812">Transmembrane</keyword>
<keyword evidence="5 13" id="KW-1133">Transmembrane helix</keyword>
<evidence type="ECO:0000256" key="8">
    <source>
        <dbReference type="ARBA" id="ARBA00036466"/>
    </source>
</evidence>
<evidence type="ECO:0000256" key="5">
    <source>
        <dbReference type="ARBA" id="ARBA00022989"/>
    </source>
</evidence>
<comment type="catalytic activity">
    <reaction evidence="11">
        <text>L-leucine(in) = L-leucine(out)</text>
        <dbReference type="Rhea" id="RHEA:73011"/>
        <dbReference type="ChEBI" id="CHEBI:57427"/>
    </reaction>
</comment>
<feature type="transmembrane region" description="Helical" evidence="13">
    <location>
        <begin position="169"/>
        <end position="187"/>
    </location>
</feature>
<reference evidence="14" key="2">
    <citation type="submission" date="2025-09" db="UniProtKB">
        <authorList>
            <consortium name="Ensembl"/>
        </authorList>
    </citation>
    <scope>IDENTIFICATION</scope>
</reference>
<protein>
    <submittedName>
        <fullName evidence="14">Solute carrier family 43 member 1a</fullName>
    </submittedName>
</protein>
<evidence type="ECO:0000256" key="1">
    <source>
        <dbReference type="ARBA" id="ARBA00004651"/>
    </source>
</evidence>
<evidence type="ECO:0000256" key="6">
    <source>
        <dbReference type="ARBA" id="ARBA00023136"/>
    </source>
</evidence>
<reference evidence="14" key="1">
    <citation type="submission" date="2025-08" db="UniProtKB">
        <authorList>
            <consortium name="Ensembl"/>
        </authorList>
    </citation>
    <scope>IDENTIFICATION</scope>
</reference>
<evidence type="ECO:0000256" key="12">
    <source>
        <dbReference type="SAM" id="MobiDB-lite"/>
    </source>
</evidence>
<keyword evidence="3" id="KW-1003">Cell membrane</keyword>
<organism evidence="14 15">
    <name type="scientific">Cyclopterus lumpus</name>
    <name type="common">Lumpsucker</name>
    <dbReference type="NCBI Taxonomy" id="8103"/>
    <lineage>
        <taxon>Eukaryota</taxon>
        <taxon>Metazoa</taxon>
        <taxon>Chordata</taxon>
        <taxon>Craniata</taxon>
        <taxon>Vertebrata</taxon>
        <taxon>Euteleostomi</taxon>
        <taxon>Actinopterygii</taxon>
        <taxon>Neopterygii</taxon>
        <taxon>Teleostei</taxon>
        <taxon>Neoteleostei</taxon>
        <taxon>Acanthomorphata</taxon>
        <taxon>Eupercaria</taxon>
        <taxon>Perciformes</taxon>
        <taxon>Cottioidei</taxon>
        <taxon>Cottales</taxon>
        <taxon>Cyclopteridae</taxon>
        <taxon>Cyclopterus</taxon>
    </lineage>
</organism>
<evidence type="ECO:0000256" key="9">
    <source>
        <dbReference type="ARBA" id="ARBA00036530"/>
    </source>
</evidence>
<dbReference type="Proteomes" id="UP000694565">
    <property type="component" value="Unplaced"/>
</dbReference>
<feature type="transmembrane region" description="Helical" evidence="13">
    <location>
        <begin position="50"/>
        <end position="68"/>
    </location>
</feature>
<comment type="catalytic activity">
    <reaction evidence="10">
        <text>L-isoleucine(in) = L-isoleucine(out)</text>
        <dbReference type="Rhea" id="RHEA:70943"/>
        <dbReference type="ChEBI" id="CHEBI:58045"/>
    </reaction>
</comment>
<dbReference type="PANTHER" id="PTHR20766">
    <property type="entry name" value="LARGE NEUTRAL AMINO ACIDS TRANSPORTER SMALL SUBUNIT 4-LIKE ISOFORM X1"/>
    <property type="match status" value="1"/>
</dbReference>
<name>A0A8C2XLR2_CYCLU</name>
<feature type="compositionally biased region" description="Polar residues" evidence="12">
    <location>
        <begin position="214"/>
        <end position="227"/>
    </location>
</feature>
<feature type="transmembrane region" description="Helical" evidence="13">
    <location>
        <begin position="80"/>
        <end position="98"/>
    </location>
</feature>
<keyword evidence="6 13" id="KW-0472">Membrane</keyword>
<evidence type="ECO:0000313" key="14">
    <source>
        <dbReference type="Ensembl" id="ENSCLMP00005020208.1"/>
    </source>
</evidence>
<feature type="transmembrane region" description="Helical" evidence="13">
    <location>
        <begin position="12"/>
        <end position="30"/>
    </location>
</feature>
<feature type="region of interest" description="Disordered" evidence="12">
    <location>
        <begin position="486"/>
        <end position="519"/>
    </location>
</feature>
<dbReference type="CDD" id="cd06174">
    <property type="entry name" value="MFS"/>
    <property type="match status" value="1"/>
</dbReference>
<dbReference type="Ensembl" id="ENSCLMT00005021241.1">
    <property type="protein sequence ID" value="ENSCLMP00005020208.1"/>
    <property type="gene ID" value="ENSCLMG00005010080.1"/>
</dbReference>
<sequence length="519" mass="57497">MAPSLLQAYRRRWWMAVTAVLENLLCSASLDPDICFFWLSCVDQEEMLNLGFTIGSFLLSATTLPLGILMDRFGPRPIRLVGSSCFGLSCVIMAMSAYDPHSLSALIFLALSLNGFGGICLTFTSLTLPNMFGALSSTVMSLMIGSYASSAVTFPGVKLIYDAGVSFQVIMWMWAGLAGFVFLNCFFNWPTEGFPTPDEVDYSQIITLQELPSSDQKTAGEQLSQKNGDVRHSTEKLPNGSDAAPNAPTFRQSVFSPIFLWSLVTMGMSQLRIIFFMGAMNKMLEFMVTHGEEHRECQSTVFYSSIFGTLQLLCLATCPLIGYIMDWKMKECEEEKTVPLGTEQRQTIVPKRDRKIQKVTNAMRAFILTNMLLLAFGCCCLIDSLPLQILTFILHTMVRGFIHSCCGGLYAAVYPSNHFGTLTGLQSMISAVIALLQQPLFIAMVGTLKGDPYWINLGLIIFSLAGFLLPGYLYYHRRQLLREKEARDKRAGGQEMQALNDSEANGYKPHSNGLAAVEA</sequence>
<dbReference type="PANTHER" id="PTHR20766:SF7">
    <property type="entry name" value="SOLUTE CARRIER FAMILY 43 (AMINO ACID SYSTEM L TRANSPORTER), MEMBER 1A"/>
    <property type="match status" value="1"/>
</dbReference>
<proteinExistence type="inferred from homology"/>
<evidence type="ECO:0000313" key="15">
    <source>
        <dbReference type="Proteomes" id="UP000694565"/>
    </source>
</evidence>
<feature type="transmembrane region" description="Helical" evidence="13">
    <location>
        <begin position="131"/>
        <end position="149"/>
    </location>
</feature>
<dbReference type="GeneTree" id="ENSGT00940000153576"/>
<dbReference type="GO" id="GO:0015179">
    <property type="term" value="F:L-amino acid transmembrane transporter activity"/>
    <property type="evidence" value="ECO:0007669"/>
    <property type="project" value="TreeGrafter"/>
</dbReference>
<evidence type="ECO:0000256" key="4">
    <source>
        <dbReference type="ARBA" id="ARBA00022692"/>
    </source>
</evidence>
<dbReference type="SUPFAM" id="SSF103473">
    <property type="entry name" value="MFS general substrate transporter"/>
    <property type="match status" value="1"/>
</dbReference>
<feature type="region of interest" description="Disordered" evidence="12">
    <location>
        <begin position="214"/>
        <end position="245"/>
    </location>
</feature>
<comment type="subcellular location">
    <subcellularLocation>
        <location evidence="1">Cell membrane</location>
        <topology evidence="1">Multi-pass membrane protein</topology>
    </subcellularLocation>
</comment>
<comment type="similarity">
    <text evidence="2">Belongs to the SLC43A transporter (TC 2.A.1.44) family.</text>
</comment>
<evidence type="ECO:0000256" key="2">
    <source>
        <dbReference type="ARBA" id="ARBA00006595"/>
    </source>
</evidence>
<feature type="transmembrane region" description="Helical" evidence="13">
    <location>
        <begin position="258"/>
        <end position="280"/>
    </location>
</feature>
<accession>A0A8C2XLR2</accession>
<comment type="catalytic activity">
    <reaction evidence="8">
        <text>L-phenylalanine(in) = L-phenylalanine(out)</text>
        <dbReference type="Rhea" id="RHEA:27950"/>
        <dbReference type="ChEBI" id="CHEBI:58095"/>
    </reaction>
</comment>
<evidence type="ECO:0000256" key="3">
    <source>
        <dbReference type="ARBA" id="ARBA00022475"/>
    </source>
</evidence>
<dbReference type="GO" id="GO:0015175">
    <property type="term" value="F:neutral L-amino acid transmembrane transporter activity"/>
    <property type="evidence" value="ECO:0007669"/>
    <property type="project" value="TreeGrafter"/>
</dbReference>
<evidence type="ECO:0000256" key="13">
    <source>
        <dbReference type="SAM" id="Phobius"/>
    </source>
</evidence>
<evidence type="ECO:0000256" key="7">
    <source>
        <dbReference type="ARBA" id="ARBA00023180"/>
    </source>
</evidence>
<keyword evidence="7" id="KW-0325">Glycoprotein</keyword>
<feature type="transmembrane region" description="Helical" evidence="13">
    <location>
        <begin position="453"/>
        <end position="475"/>
    </location>
</feature>
<keyword evidence="15" id="KW-1185">Reference proteome</keyword>
<feature type="transmembrane region" description="Helical" evidence="13">
    <location>
        <begin position="365"/>
        <end position="386"/>
    </location>
</feature>
<feature type="transmembrane region" description="Helical" evidence="13">
    <location>
        <begin position="300"/>
        <end position="324"/>
    </location>
</feature>
<dbReference type="Gene3D" id="1.20.1250.20">
    <property type="entry name" value="MFS general substrate transporter like domains"/>
    <property type="match status" value="1"/>
</dbReference>
<dbReference type="Pfam" id="PF07690">
    <property type="entry name" value="MFS_1"/>
    <property type="match status" value="1"/>
</dbReference>
<dbReference type="InterPro" id="IPR011701">
    <property type="entry name" value="MFS"/>
</dbReference>
<comment type="catalytic activity">
    <reaction evidence="9">
        <text>L-methionine(in) = L-methionine(out)</text>
        <dbReference type="Rhea" id="RHEA:70939"/>
        <dbReference type="ChEBI" id="CHEBI:57844"/>
    </reaction>
</comment>
<dbReference type="GO" id="GO:0005886">
    <property type="term" value="C:plasma membrane"/>
    <property type="evidence" value="ECO:0007669"/>
    <property type="project" value="UniProtKB-SubCell"/>
</dbReference>
<dbReference type="AlphaFoldDB" id="A0A8C2XLR2"/>
<feature type="transmembrane region" description="Helical" evidence="13">
    <location>
        <begin position="425"/>
        <end position="447"/>
    </location>
</feature>
<feature type="transmembrane region" description="Helical" evidence="13">
    <location>
        <begin position="392"/>
        <end position="413"/>
    </location>
</feature>
<feature type="transmembrane region" description="Helical" evidence="13">
    <location>
        <begin position="104"/>
        <end position="124"/>
    </location>
</feature>